<reference evidence="6" key="1">
    <citation type="submission" date="2005-10" db="EMBL/GenBank/DDBJ databases">
        <authorList>
            <person name="Loftus B.J."/>
            <person name="Nene V.M."/>
            <person name="Hannick L.I."/>
            <person name="Bidwell S."/>
            <person name="Haas B."/>
            <person name="Amedeo P."/>
            <person name="Orvis J."/>
            <person name="Wortman J.R."/>
            <person name="White O.R."/>
            <person name="Salzberg S."/>
            <person name="Shumway M."/>
            <person name="Koo H."/>
            <person name="Zhao Y."/>
            <person name="Holmes M."/>
            <person name="Miller J."/>
            <person name="Schatz M."/>
            <person name="Pop M."/>
            <person name="Pai G."/>
            <person name="Utterback T."/>
            <person name="Rogers Y.-H."/>
            <person name="Kravitz S."/>
            <person name="Fraser C.M."/>
        </authorList>
    </citation>
    <scope>NUCLEOTIDE SEQUENCE</scope>
    <source>
        <strain evidence="6">Liverpool</strain>
    </source>
</reference>
<reference evidence="6" key="3">
    <citation type="submission" date="2012-09" db="EMBL/GenBank/DDBJ databases">
        <authorList>
            <consortium name="VectorBase"/>
        </authorList>
    </citation>
    <scope>NUCLEOTIDE SEQUENCE</scope>
    <source>
        <strain evidence="6">Liverpool</strain>
    </source>
</reference>
<gene>
    <name evidence="6" type="ORF">AaeL_AAEL000945</name>
</gene>
<dbReference type="AlphaFoldDB" id="Q17MP1"/>
<reference evidence="6" key="2">
    <citation type="journal article" date="2007" name="Science">
        <title>Genome sequence of Aedes aegypti, a major arbovirus vector.</title>
        <authorList>
            <person name="Nene V."/>
            <person name="Wortman J.R."/>
            <person name="Lawson D."/>
            <person name="Haas B."/>
            <person name="Kodira C."/>
            <person name="Tu Z.J."/>
            <person name="Loftus B."/>
            <person name="Xi Z."/>
            <person name="Megy K."/>
            <person name="Grabherr M."/>
            <person name="Ren Q."/>
            <person name="Zdobnov E.M."/>
            <person name="Lobo N.F."/>
            <person name="Campbell K.S."/>
            <person name="Brown S.E."/>
            <person name="Bonaldo M.F."/>
            <person name="Zhu J."/>
            <person name="Sinkins S.P."/>
            <person name="Hogenkamp D.G."/>
            <person name="Amedeo P."/>
            <person name="Arensburger P."/>
            <person name="Atkinson P.W."/>
            <person name="Bidwell S."/>
            <person name="Biedler J."/>
            <person name="Birney E."/>
            <person name="Bruggner R.V."/>
            <person name="Costas J."/>
            <person name="Coy M.R."/>
            <person name="Crabtree J."/>
            <person name="Crawford M."/>
            <person name="Debruyn B."/>
            <person name="Decaprio D."/>
            <person name="Eiglmeier K."/>
            <person name="Eisenstadt E."/>
            <person name="El-Dorry H."/>
            <person name="Gelbart W.M."/>
            <person name="Gomes S.L."/>
            <person name="Hammond M."/>
            <person name="Hannick L.I."/>
            <person name="Hogan J.R."/>
            <person name="Holmes M.H."/>
            <person name="Jaffe D."/>
            <person name="Johnston J.S."/>
            <person name="Kennedy R.C."/>
            <person name="Koo H."/>
            <person name="Kravitz S."/>
            <person name="Kriventseva E.V."/>
            <person name="Kulp D."/>
            <person name="Labutti K."/>
            <person name="Lee E."/>
            <person name="Li S."/>
            <person name="Lovin D.D."/>
            <person name="Mao C."/>
            <person name="Mauceli E."/>
            <person name="Menck C.F."/>
            <person name="Miller J.R."/>
            <person name="Montgomery P."/>
            <person name="Mori A."/>
            <person name="Nascimento A.L."/>
            <person name="Naveira H.F."/>
            <person name="Nusbaum C."/>
            <person name="O'leary S."/>
            <person name="Orvis J."/>
            <person name="Pertea M."/>
            <person name="Quesneville H."/>
            <person name="Reidenbach K.R."/>
            <person name="Rogers Y.H."/>
            <person name="Roth C.W."/>
            <person name="Schneider J.R."/>
            <person name="Schatz M."/>
            <person name="Shumway M."/>
            <person name="Stanke M."/>
            <person name="Stinson E.O."/>
            <person name="Tubio J.M."/>
            <person name="Vanzee J.P."/>
            <person name="Verjovski-Almeida S."/>
            <person name="Werner D."/>
            <person name="White O."/>
            <person name="Wyder S."/>
            <person name="Zeng Q."/>
            <person name="Zhao Q."/>
            <person name="Zhao Y."/>
            <person name="Hill C.A."/>
            <person name="Raikhel A.S."/>
            <person name="Soares M.B."/>
            <person name="Knudson D.L."/>
            <person name="Lee N.H."/>
            <person name="Galagan J."/>
            <person name="Salzberg S.L."/>
            <person name="Paulsen I.T."/>
            <person name="Dimopoulos G."/>
            <person name="Collins F.H."/>
            <person name="Birren B."/>
            <person name="Fraser-Liggett C.M."/>
            <person name="Severson D.W."/>
        </authorList>
    </citation>
    <scope>NUCLEOTIDE SEQUENCE [LARGE SCALE GENOMIC DNA]</scope>
    <source>
        <strain evidence="6">Liverpool</strain>
    </source>
</reference>
<dbReference type="PhylomeDB" id="Q17MP1"/>
<feature type="transmembrane region" description="Helical" evidence="4">
    <location>
        <begin position="67"/>
        <end position="85"/>
    </location>
</feature>
<protein>
    <submittedName>
        <fullName evidence="6">AAEL000945-PA</fullName>
    </submittedName>
</protein>
<dbReference type="Pfam" id="PF08409">
    <property type="entry name" value="TMTC_DUF1736"/>
    <property type="match status" value="1"/>
</dbReference>
<dbReference type="OMA" id="LNTHREY"/>
<dbReference type="PaxDb" id="7159-AAEL000945-PA"/>
<evidence type="ECO:0000256" key="4">
    <source>
        <dbReference type="SAM" id="Phobius"/>
    </source>
</evidence>
<keyword evidence="4" id="KW-0812">Transmembrane</keyword>
<dbReference type="InterPro" id="IPR013618">
    <property type="entry name" value="TMTC_DUF1736"/>
</dbReference>
<dbReference type="Proteomes" id="UP000682892">
    <property type="component" value="Chromosome 3"/>
</dbReference>
<dbReference type="PANTHER" id="PTHR44395">
    <property type="match status" value="1"/>
</dbReference>
<evidence type="ECO:0000313" key="6">
    <source>
        <dbReference type="EMBL" id="EAT47981.1"/>
    </source>
</evidence>
<evidence type="ECO:0000313" key="7">
    <source>
        <dbReference type="Proteomes" id="UP000682892"/>
    </source>
</evidence>
<dbReference type="PANTHER" id="PTHR44395:SF1">
    <property type="entry name" value="PROTEIN O-MANNOSYL-TRANSFERASE TMTC3"/>
    <property type="match status" value="1"/>
</dbReference>
<proteinExistence type="predicted"/>
<dbReference type="GO" id="GO:0005783">
    <property type="term" value="C:endoplasmic reticulum"/>
    <property type="evidence" value="ECO:0007669"/>
    <property type="project" value="TreeGrafter"/>
</dbReference>
<keyword evidence="2" id="KW-0802">TPR repeat</keyword>
<evidence type="ECO:0000256" key="3">
    <source>
        <dbReference type="ARBA" id="ARBA00023136"/>
    </source>
</evidence>
<sequence>MAQQQRSVKFAKFDNPASVSVTPTRQLSYNYLASVNLWLLLFPCDLCCDWTMGTVPLVESFTDPRNMATLGAYSLIGVLVWVAFLQGDRHRSGVIVMFAKSKINVAGKYLETRGSLSPPIEDIHPFGGVNVVWCVRHVCNA</sequence>
<evidence type="ECO:0000256" key="2">
    <source>
        <dbReference type="ARBA" id="ARBA00022803"/>
    </source>
</evidence>
<dbReference type="STRING" id="7159.Q17MP1"/>
<dbReference type="VEuPathDB" id="VectorBase:AAEL019703"/>
<accession>Q17MP1</accession>
<dbReference type="GO" id="GO:0000030">
    <property type="term" value="F:mannosyltransferase activity"/>
    <property type="evidence" value="ECO:0007669"/>
    <property type="project" value="TreeGrafter"/>
</dbReference>
<dbReference type="GO" id="GO:0035269">
    <property type="term" value="P:protein O-linked glycosylation via mannose"/>
    <property type="evidence" value="ECO:0007669"/>
    <property type="project" value="TreeGrafter"/>
</dbReference>
<dbReference type="EMBL" id="CH477204">
    <property type="protein sequence ID" value="EAT47981.1"/>
    <property type="molecule type" value="Genomic_DNA"/>
</dbReference>
<evidence type="ECO:0000256" key="1">
    <source>
        <dbReference type="ARBA" id="ARBA00022737"/>
    </source>
</evidence>
<name>Q17MP1_AEDAE</name>
<feature type="domain" description="DUF1736" evidence="5">
    <location>
        <begin position="6"/>
        <end position="76"/>
    </location>
</feature>
<organism evidence="6 7">
    <name type="scientific">Aedes aegypti</name>
    <name type="common">Yellowfever mosquito</name>
    <name type="synonym">Culex aegypti</name>
    <dbReference type="NCBI Taxonomy" id="7159"/>
    <lineage>
        <taxon>Eukaryota</taxon>
        <taxon>Metazoa</taxon>
        <taxon>Ecdysozoa</taxon>
        <taxon>Arthropoda</taxon>
        <taxon>Hexapoda</taxon>
        <taxon>Insecta</taxon>
        <taxon>Pterygota</taxon>
        <taxon>Neoptera</taxon>
        <taxon>Endopterygota</taxon>
        <taxon>Diptera</taxon>
        <taxon>Nematocera</taxon>
        <taxon>Culicoidea</taxon>
        <taxon>Culicidae</taxon>
        <taxon>Culicinae</taxon>
        <taxon>Aedini</taxon>
        <taxon>Aedes</taxon>
        <taxon>Stegomyia</taxon>
    </lineage>
</organism>
<dbReference type="eggNOG" id="KOG1124">
    <property type="taxonomic scope" value="Eukaryota"/>
</dbReference>
<dbReference type="HOGENOM" id="CLU_1826875_0_0_1"/>
<evidence type="ECO:0000259" key="5">
    <source>
        <dbReference type="Pfam" id="PF08409"/>
    </source>
</evidence>
<keyword evidence="4" id="KW-1133">Transmembrane helix</keyword>
<keyword evidence="3 4" id="KW-0472">Membrane</keyword>
<keyword evidence="1" id="KW-0677">Repeat</keyword>